<proteinExistence type="predicted"/>
<dbReference type="BioCyc" id="MTUB1310114:G13A2-3874-MONOMER"/>
<evidence type="ECO:0000259" key="4">
    <source>
        <dbReference type="PROSITE" id="PS50075"/>
    </source>
</evidence>
<dbReference type="PROSITE" id="PS50075">
    <property type="entry name" value="CARRIER"/>
    <property type="match status" value="1"/>
</dbReference>
<feature type="domain" description="Carrier" evidence="4">
    <location>
        <begin position="14"/>
        <end position="91"/>
    </location>
</feature>
<dbReference type="HOGENOM" id="CLU_930081_0_0_11"/>
<dbReference type="Pfam" id="PF00550">
    <property type="entry name" value="PP-binding"/>
    <property type="match status" value="1"/>
</dbReference>
<dbReference type="Proteomes" id="UP000013548">
    <property type="component" value="Chromosome"/>
</dbReference>
<dbReference type="Gene3D" id="1.10.1200.10">
    <property type="entry name" value="ACP-like"/>
    <property type="match status" value="1"/>
</dbReference>
<reference evidence="5 6" key="1">
    <citation type="journal article" date="2013" name="Genome Announc.">
        <title>Whole-Genome Sequences of Four Clinical Isolates of Mycobacterium tuberculosis from Tamil Nadu, South India.</title>
        <authorList>
            <person name="Narayanan S."/>
            <person name="Deshpande U."/>
        </authorList>
    </citation>
    <scope>NUCLEOTIDE SEQUENCE [LARGE SCALE GENOMIC DNA]</scope>
    <source>
        <strain evidence="5 6">CAS/NITR204</strain>
    </source>
</reference>
<dbReference type="SUPFAM" id="SSF47336">
    <property type="entry name" value="ACP-like"/>
    <property type="match status" value="1"/>
</dbReference>
<evidence type="ECO:0000313" key="5">
    <source>
        <dbReference type="EMBL" id="AGL29284.1"/>
    </source>
</evidence>
<name>R4MC17_MYCTX</name>
<dbReference type="PATRIC" id="fig|1310114.3.peg.5574"/>
<protein>
    <submittedName>
        <fullName evidence="5">Polyketide synthase</fullName>
    </submittedName>
</protein>
<dbReference type="AlphaFoldDB" id="R4MC17"/>
<dbReference type="InterPro" id="IPR020806">
    <property type="entry name" value="PKS_PP-bd"/>
</dbReference>
<gene>
    <name evidence="5" type="ORF">J113_26580</name>
</gene>
<evidence type="ECO:0000256" key="3">
    <source>
        <dbReference type="SAM" id="MobiDB-lite"/>
    </source>
</evidence>
<evidence type="ECO:0000256" key="1">
    <source>
        <dbReference type="ARBA" id="ARBA00022450"/>
    </source>
</evidence>
<evidence type="ECO:0000256" key="2">
    <source>
        <dbReference type="ARBA" id="ARBA00022553"/>
    </source>
</evidence>
<accession>R4MC17</accession>
<keyword evidence="2" id="KW-0597">Phosphoprotein</keyword>
<dbReference type="FunFam" id="1.10.1200.10:FF:000022">
    <property type="entry name" value="Polyketide synthase Pks13"/>
    <property type="match status" value="1"/>
</dbReference>
<dbReference type="InterPro" id="IPR009081">
    <property type="entry name" value="PP-bd_ACP"/>
</dbReference>
<organism evidence="5 6">
    <name type="scientific">Mycobacterium tuberculosis CAS/NITR204</name>
    <dbReference type="NCBI Taxonomy" id="1310114"/>
    <lineage>
        <taxon>Bacteria</taxon>
        <taxon>Bacillati</taxon>
        <taxon>Actinomycetota</taxon>
        <taxon>Actinomycetes</taxon>
        <taxon>Mycobacteriales</taxon>
        <taxon>Mycobacteriaceae</taxon>
        <taxon>Mycobacterium</taxon>
        <taxon>Mycobacterium tuberculosis complex</taxon>
    </lineage>
</organism>
<dbReference type="SMART" id="SM00823">
    <property type="entry name" value="PKS_PP"/>
    <property type="match status" value="1"/>
</dbReference>
<sequence>MPSGMTRWSPDSGETIAERLGLIVGSAMGYEPEDLPWEVPLIELGLDSLMAVRIKNRVEYDFDLPPIQLTAVRDANLYNVEKLIEYAVEHRDEVQQLHEHQKTQTAEEIARAQAELLHGKVGKTEPVDSEAGVALPSPQNGEQPNPTGPALNVDVPPRDAAERVTFATWAIVTGKSPGGIFNELPRLDDEAAAKIAQRLSERAEGDDTAEDVLRRRTSRRWPTRCARIWRPGRSMGSSAPCGRGPKQAGRCRCSCFIRPAARRWCTSRCWAGCRRTPQCMASNGSRGRSKSVHSSTCRS</sequence>
<dbReference type="GO" id="GO:0031177">
    <property type="term" value="F:phosphopantetheine binding"/>
    <property type="evidence" value="ECO:0007669"/>
    <property type="project" value="InterPro"/>
</dbReference>
<dbReference type="KEGG" id="mtuc:J113_26580"/>
<feature type="region of interest" description="Disordered" evidence="3">
    <location>
        <begin position="280"/>
        <end position="299"/>
    </location>
</feature>
<feature type="region of interest" description="Disordered" evidence="3">
    <location>
        <begin position="126"/>
        <end position="150"/>
    </location>
</feature>
<keyword evidence="1" id="KW-0596">Phosphopantetheine</keyword>
<dbReference type="EMBL" id="CP005386">
    <property type="protein sequence ID" value="AGL29284.1"/>
    <property type="molecule type" value="Genomic_DNA"/>
</dbReference>
<dbReference type="InterPro" id="IPR036736">
    <property type="entry name" value="ACP-like_sf"/>
</dbReference>
<evidence type="ECO:0000313" key="6">
    <source>
        <dbReference type="Proteomes" id="UP000013548"/>
    </source>
</evidence>